<dbReference type="PROSITE" id="PS50089">
    <property type="entry name" value="ZF_RING_2"/>
    <property type="match status" value="1"/>
</dbReference>
<dbReference type="InterPro" id="IPR001841">
    <property type="entry name" value="Znf_RING"/>
</dbReference>
<dbReference type="InterPro" id="IPR045790">
    <property type="entry name" value="RNF180_C"/>
</dbReference>
<evidence type="ECO:0000259" key="5">
    <source>
        <dbReference type="PROSITE" id="PS50089"/>
    </source>
</evidence>
<feature type="domain" description="RING-type" evidence="5">
    <location>
        <begin position="85"/>
        <end position="127"/>
    </location>
</feature>
<evidence type="ECO:0000256" key="4">
    <source>
        <dbReference type="PROSITE-ProRule" id="PRU00175"/>
    </source>
</evidence>
<dbReference type="SUPFAM" id="SSF57850">
    <property type="entry name" value="RING/U-box"/>
    <property type="match status" value="1"/>
</dbReference>
<name>A0AAV7W8F5_PLEWA</name>
<dbReference type="CDD" id="cd16554">
    <property type="entry name" value="RING-HC_RNF180"/>
    <property type="match status" value="1"/>
</dbReference>
<comment type="caution">
    <text evidence="6">The sequence shown here is derived from an EMBL/GenBank/DDBJ whole genome shotgun (WGS) entry which is preliminary data.</text>
</comment>
<dbReference type="GO" id="GO:0032436">
    <property type="term" value="P:positive regulation of proteasomal ubiquitin-dependent protein catabolic process"/>
    <property type="evidence" value="ECO:0007669"/>
    <property type="project" value="TreeGrafter"/>
</dbReference>
<gene>
    <name evidence="6" type="ORF">NDU88_005012</name>
</gene>
<dbReference type="GO" id="GO:0042415">
    <property type="term" value="P:norepinephrine metabolic process"/>
    <property type="evidence" value="ECO:0007669"/>
    <property type="project" value="TreeGrafter"/>
</dbReference>
<dbReference type="GO" id="GO:0000209">
    <property type="term" value="P:protein polyubiquitination"/>
    <property type="evidence" value="ECO:0007669"/>
    <property type="project" value="InterPro"/>
</dbReference>
<keyword evidence="1" id="KW-0479">Metal-binding</keyword>
<keyword evidence="3" id="KW-0862">Zinc</keyword>
<dbReference type="PANTHER" id="PTHR46717">
    <property type="entry name" value="E3 UBIQUITIN-PROTEIN LIGASE RNF180"/>
    <property type="match status" value="1"/>
</dbReference>
<dbReference type="InterPro" id="IPR013083">
    <property type="entry name" value="Znf_RING/FYVE/PHD"/>
</dbReference>
<dbReference type="GO" id="GO:0005789">
    <property type="term" value="C:endoplasmic reticulum membrane"/>
    <property type="evidence" value="ECO:0007669"/>
    <property type="project" value="TreeGrafter"/>
</dbReference>
<evidence type="ECO:0000256" key="3">
    <source>
        <dbReference type="ARBA" id="ARBA00022833"/>
    </source>
</evidence>
<dbReference type="SMART" id="SM00184">
    <property type="entry name" value="RING"/>
    <property type="match status" value="1"/>
</dbReference>
<dbReference type="PROSITE" id="PS00518">
    <property type="entry name" value="ZF_RING_1"/>
    <property type="match status" value="1"/>
</dbReference>
<dbReference type="InterPro" id="IPR033263">
    <property type="entry name" value="RNF180"/>
</dbReference>
<dbReference type="GO" id="GO:0031624">
    <property type="term" value="F:ubiquitin conjugating enzyme binding"/>
    <property type="evidence" value="ECO:0007669"/>
    <property type="project" value="TreeGrafter"/>
</dbReference>
<keyword evidence="7" id="KW-1185">Reference proteome</keyword>
<dbReference type="Pfam" id="PF13920">
    <property type="entry name" value="zf-C3HC4_3"/>
    <property type="match status" value="1"/>
</dbReference>
<dbReference type="Proteomes" id="UP001066276">
    <property type="component" value="Chromosome 1_2"/>
</dbReference>
<protein>
    <recommendedName>
        <fullName evidence="5">RING-type domain-containing protein</fullName>
    </recommendedName>
</protein>
<keyword evidence="2 4" id="KW-0863">Zinc-finger</keyword>
<dbReference type="GO" id="GO:0042428">
    <property type="term" value="P:serotonin metabolic process"/>
    <property type="evidence" value="ECO:0007669"/>
    <property type="project" value="TreeGrafter"/>
</dbReference>
<dbReference type="EMBL" id="JANPWB010000002">
    <property type="protein sequence ID" value="KAJ1209638.1"/>
    <property type="molecule type" value="Genomic_DNA"/>
</dbReference>
<evidence type="ECO:0000313" key="7">
    <source>
        <dbReference type="Proteomes" id="UP001066276"/>
    </source>
</evidence>
<evidence type="ECO:0000256" key="1">
    <source>
        <dbReference type="ARBA" id="ARBA00022723"/>
    </source>
</evidence>
<accession>A0AAV7W8F5</accession>
<dbReference type="AlphaFoldDB" id="A0AAV7W8F5"/>
<proteinExistence type="predicted"/>
<evidence type="ECO:0000313" key="6">
    <source>
        <dbReference type="EMBL" id="KAJ1209638.1"/>
    </source>
</evidence>
<reference evidence="6" key="1">
    <citation type="journal article" date="2022" name="bioRxiv">
        <title>Sequencing and chromosome-scale assembly of the giantPleurodeles waltlgenome.</title>
        <authorList>
            <person name="Brown T."/>
            <person name="Elewa A."/>
            <person name="Iarovenko S."/>
            <person name="Subramanian E."/>
            <person name="Araus A.J."/>
            <person name="Petzold A."/>
            <person name="Susuki M."/>
            <person name="Suzuki K.-i.T."/>
            <person name="Hayashi T."/>
            <person name="Toyoda A."/>
            <person name="Oliveira C."/>
            <person name="Osipova E."/>
            <person name="Leigh N.D."/>
            <person name="Simon A."/>
            <person name="Yun M.H."/>
        </authorList>
    </citation>
    <scope>NUCLEOTIDE SEQUENCE</scope>
    <source>
        <strain evidence="6">20211129_DDA</strain>
        <tissue evidence="6">Liver</tissue>
    </source>
</reference>
<dbReference type="InterPro" id="IPR017907">
    <property type="entry name" value="Znf_RING_CS"/>
</dbReference>
<dbReference type="Pfam" id="PF19332">
    <property type="entry name" value="RNF180_C"/>
    <property type="match status" value="1"/>
</dbReference>
<organism evidence="6 7">
    <name type="scientific">Pleurodeles waltl</name>
    <name type="common">Iberian ribbed newt</name>
    <dbReference type="NCBI Taxonomy" id="8319"/>
    <lineage>
        <taxon>Eukaryota</taxon>
        <taxon>Metazoa</taxon>
        <taxon>Chordata</taxon>
        <taxon>Craniata</taxon>
        <taxon>Vertebrata</taxon>
        <taxon>Euteleostomi</taxon>
        <taxon>Amphibia</taxon>
        <taxon>Batrachia</taxon>
        <taxon>Caudata</taxon>
        <taxon>Salamandroidea</taxon>
        <taxon>Salamandridae</taxon>
        <taxon>Pleurodelinae</taxon>
        <taxon>Pleurodeles</taxon>
    </lineage>
</organism>
<dbReference type="GO" id="GO:0008270">
    <property type="term" value="F:zinc ion binding"/>
    <property type="evidence" value="ECO:0007669"/>
    <property type="project" value="UniProtKB-KW"/>
</dbReference>
<dbReference type="Gene3D" id="3.30.40.10">
    <property type="entry name" value="Zinc/RING finger domain, C3HC4 (zinc finger)"/>
    <property type="match status" value="1"/>
</dbReference>
<evidence type="ECO:0000256" key="2">
    <source>
        <dbReference type="ARBA" id="ARBA00022771"/>
    </source>
</evidence>
<dbReference type="PANTHER" id="PTHR46717:SF1">
    <property type="entry name" value="E3 UBIQUITIN-PROTEIN LIGASE RNF180"/>
    <property type="match status" value="1"/>
</dbReference>
<sequence>MGPNHRHSEKSIEGISEVGQSLPLLRFPWRGFRFSSGPTRLFAKRVCGYRLQLAKANEACFMTSNSNLSTDDENDNSREKESHICAVCLDVFFNPYMCYPCHHIFCEPCLRTLAKDNPSSTPCPLCRTTITKVLFQTALNKSTIAFFPNEYFKRKHSFQRTSCARWPLPCCEKVFRVFGGGFSRLRDPFTRRQFPHSTHRLDSTDFEDNSHWWRFDVDVLIIYIFSVNWRSDGRSTGGPAGNCTQFCLLLREPTAEQENPILGDNPLPSLPSSLQAELDLPLLEEKVGEAISVLQSGKSAGADGYPVEYYKQFHLHLVSPLVNAYEEVLCCGSFALVQDCATIVVIPKDNLPRDQC</sequence>
<dbReference type="GO" id="GO:0061630">
    <property type="term" value="F:ubiquitin protein ligase activity"/>
    <property type="evidence" value="ECO:0007669"/>
    <property type="project" value="InterPro"/>
</dbReference>